<organism evidence="1 2">
    <name type="scientific">Microbacter margulisiae</name>
    <dbReference type="NCBI Taxonomy" id="1350067"/>
    <lineage>
        <taxon>Bacteria</taxon>
        <taxon>Pseudomonadati</taxon>
        <taxon>Bacteroidota</taxon>
        <taxon>Bacteroidia</taxon>
        <taxon>Bacteroidales</taxon>
        <taxon>Porphyromonadaceae</taxon>
        <taxon>Microbacter</taxon>
    </lineage>
</organism>
<name>A0A7W5H069_9PORP</name>
<keyword evidence="2" id="KW-1185">Reference proteome</keyword>
<dbReference type="AlphaFoldDB" id="A0A7W5H069"/>
<protein>
    <submittedName>
        <fullName evidence="1">Uncharacterized protein</fullName>
    </submittedName>
</protein>
<evidence type="ECO:0000313" key="2">
    <source>
        <dbReference type="Proteomes" id="UP000544222"/>
    </source>
</evidence>
<sequence length="164" mass="18152">MAPISILNAPISILNAPFSTLNAPISTLNAPFSILNAPFSTLNAPFSTLNAPFSILNAPFSILNAPFSTLNAPFSTLNVPFSIVIISIPTEKLIFQMLQHSILLESAAENYAMANNHYREKTDFTFSMIVCALQMYFVNIKIHIGNIHYFFLTSLRQNQQGLKV</sequence>
<gene>
    <name evidence="1" type="ORF">FHX64_000391</name>
</gene>
<dbReference type="RefSeq" id="WP_183412150.1">
    <property type="nucleotide sequence ID" value="NZ_JACHYB010000001.1"/>
</dbReference>
<accession>A0A7W5H069</accession>
<dbReference type="EMBL" id="JACHYB010000001">
    <property type="protein sequence ID" value="MBB3186228.1"/>
    <property type="molecule type" value="Genomic_DNA"/>
</dbReference>
<proteinExistence type="predicted"/>
<dbReference type="Proteomes" id="UP000544222">
    <property type="component" value="Unassembled WGS sequence"/>
</dbReference>
<comment type="caution">
    <text evidence="1">The sequence shown here is derived from an EMBL/GenBank/DDBJ whole genome shotgun (WGS) entry which is preliminary data.</text>
</comment>
<reference evidence="1 2" key="1">
    <citation type="submission" date="2020-08" db="EMBL/GenBank/DDBJ databases">
        <title>Genomic Encyclopedia of Type Strains, Phase IV (KMG-IV): sequencing the most valuable type-strain genomes for metagenomic binning, comparative biology and taxonomic classification.</title>
        <authorList>
            <person name="Goeker M."/>
        </authorList>
    </citation>
    <scope>NUCLEOTIDE SEQUENCE [LARGE SCALE GENOMIC DNA]</scope>
    <source>
        <strain evidence="1 2">DSM 27471</strain>
    </source>
</reference>
<evidence type="ECO:0000313" key="1">
    <source>
        <dbReference type="EMBL" id="MBB3186228.1"/>
    </source>
</evidence>